<organism evidence="9 10">
    <name type="scientific">Collinsella aerofaciens</name>
    <dbReference type="NCBI Taxonomy" id="74426"/>
    <lineage>
        <taxon>Bacteria</taxon>
        <taxon>Bacillati</taxon>
        <taxon>Actinomycetota</taxon>
        <taxon>Coriobacteriia</taxon>
        <taxon>Coriobacteriales</taxon>
        <taxon>Coriobacteriaceae</taxon>
        <taxon>Collinsella</taxon>
    </lineage>
</organism>
<dbReference type="GO" id="GO:0016020">
    <property type="term" value="C:membrane"/>
    <property type="evidence" value="ECO:0007669"/>
    <property type="project" value="InterPro"/>
</dbReference>
<dbReference type="InterPro" id="IPR033887">
    <property type="entry name" value="PTS_IIA_man"/>
</dbReference>
<keyword evidence="2" id="KW-0813">Transport</keyword>
<evidence type="ECO:0000256" key="3">
    <source>
        <dbReference type="ARBA" id="ARBA00022490"/>
    </source>
</evidence>
<dbReference type="AlphaFoldDB" id="A0A2D1TY02"/>
<dbReference type="Pfam" id="PF03610">
    <property type="entry name" value="EIIA-man"/>
    <property type="match status" value="1"/>
</dbReference>
<dbReference type="PROSITE" id="PS51096">
    <property type="entry name" value="PTS_EIIA_TYPE_4"/>
    <property type="match status" value="1"/>
</dbReference>
<reference evidence="9 10" key="1">
    <citation type="submission" date="2017-10" db="EMBL/GenBank/DDBJ databases">
        <title>Complete genome sequence of Collinsella aerofaciens isolated from the gut of a healthy adult Indian.</title>
        <authorList>
            <person name="Bag S."/>
            <person name="Ghosh T.S."/>
            <person name="Das B."/>
        </authorList>
    </citation>
    <scope>NUCLEOTIDE SEQUENCE [LARGE SCALE GENOMIC DNA]</scope>
    <source>
        <strain evidence="10">indica</strain>
    </source>
</reference>
<feature type="domain" description="PTS EIIA type-4" evidence="8">
    <location>
        <begin position="1"/>
        <end position="123"/>
    </location>
</feature>
<gene>
    <name evidence="9" type="ORF">CSV91_06685</name>
</gene>
<dbReference type="KEGG" id="caer:CSV91_06685"/>
<evidence type="ECO:0000256" key="2">
    <source>
        <dbReference type="ARBA" id="ARBA00022448"/>
    </source>
</evidence>
<evidence type="ECO:0000259" key="8">
    <source>
        <dbReference type="PROSITE" id="PS51096"/>
    </source>
</evidence>
<dbReference type="InterPro" id="IPR036662">
    <property type="entry name" value="PTS_EIIA_man-typ_sf"/>
</dbReference>
<accession>A0A2D1TY02</accession>
<keyword evidence="3" id="KW-0963">Cytoplasm</keyword>
<dbReference type="PANTHER" id="PTHR33799">
    <property type="entry name" value="PTS PERMEASE-RELATED-RELATED"/>
    <property type="match status" value="1"/>
</dbReference>
<dbReference type="PANTHER" id="PTHR33799:SF1">
    <property type="entry name" value="PTS SYSTEM MANNOSE-SPECIFIC EIIAB COMPONENT-RELATED"/>
    <property type="match status" value="1"/>
</dbReference>
<dbReference type="GO" id="GO:0009401">
    <property type="term" value="P:phosphoenolpyruvate-dependent sugar phosphotransferase system"/>
    <property type="evidence" value="ECO:0007669"/>
    <property type="project" value="UniProtKB-KW"/>
</dbReference>
<evidence type="ECO:0000313" key="10">
    <source>
        <dbReference type="Proteomes" id="UP000225608"/>
    </source>
</evidence>
<protein>
    <submittedName>
        <fullName evidence="9">PTS fructose transporter subunit IIA</fullName>
    </submittedName>
</protein>
<dbReference type="Gene3D" id="3.40.50.510">
    <property type="entry name" value="Phosphotransferase system, mannose-type IIA component"/>
    <property type="match status" value="1"/>
</dbReference>
<evidence type="ECO:0000256" key="7">
    <source>
        <dbReference type="ARBA" id="ARBA00022777"/>
    </source>
</evidence>
<evidence type="ECO:0000256" key="6">
    <source>
        <dbReference type="ARBA" id="ARBA00022683"/>
    </source>
</evidence>
<evidence type="ECO:0000256" key="4">
    <source>
        <dbReference type="ARBA" id="ARBA00022597"/>
    </source>
</evidence>
<dbReference type="InterPro" id="IPR004701">
    <property type="entry name" value="PTS_EIIA_man-typ"/>
</dbReference>
<dbReference type="GO" id="GO:0005737">
    <property type="term" value="C:cytoplasm"/>
    <property type="evidence" value="ECO:0007669"/>
    <property type="project" value="UniProtKB-SubCell"/>
</dbReference>
<dbReference type="EMBL" id="CP024160">
    <property type="protein sequence ID" value="ATP54253.1"/>
    <property type="molecule type" value="Genomic_DNA"/>
</dbReference>
<sequence length="138" mass="15146">MRQFIVASHAHFASGIVESIGLLSGERENVHALSMYVDGNEDLVKEAASILDGFAADDEVVVCTDLFGGSVNNEFTKIVQTRPNTHLVTNMNLPLLIQLLFVPDSTPIDEAIRQIVEADDTKVKYVNDLLGQAELDEF</sequence>
<dbReference type="GO" id="GO:0016301">
    <property type="term" value="F:kinase activity"/>
    <property type="evidence" value="ECO:0007669"/>
    <property type="project" value="UniProtKB-KW"/>
</dbReference>
<keyword evidence="6" id="KW-0598">Phosphotransferase system</keyword>
<dbReference type="RefSeq" id="WP_099432279.1">
    <property type="nucleotide sequence ID" value="NZ_CP024160.1"/>
</dbReference>
<dbReference type="Proteomes" id="UP000225608">
    <property type="component" value="Chromosome"/>
</dbReference>
<evidence type="ECO:0000256" key="1">
    <source>
        <dbReference type="ARBA" id="ARBA00004496"/>
    </source>
</evidence>
<proteinExistence type="predicted"/>
<comment type="subcellular location">
    <subcellularLocation>
        <location evidence="1">Cytoplasm</location>
    </subcellularLocation>
</comment>
<keyword evidence="5" id="KW-0808">Transferase</keyword>
<evidence type="ECO:0000313" key="9">
    <source>
        <dbReference type="EMBL" id="ATP54253.1"/>
    </source>
</evidence>
<name>A0A2D1TY02_9ACTN</name>
<keyword evidence="7" id="KW-0418">Kinase</keyword>
<keyword evidence="4" id="KW-0762">Sugar transport</keyword>
<dbReference type="SUPFAM" id="SSF53062">
    <property type="entry name" value="PTS system fructose IIA component-like"/>
    <property type="match status" value="1"/>
</dbReference>
<dbReference type="CDD" id="cd00006">
    <property type="entry name" value="PTS_IIA_man"/>
    <property type="match status" value="1"/>
</dbReference>
<dbReference type="InterPro" id="IPR051471">
    <property type="entry name" value="Bacterial_PTS_sugar_comp"/>
</dbReference>
<evidence type="ECO:0000256" key="5">
    <source>
        <dbReference type="ARBA" id="ARBA00022679"/>
    </source>
</evidence>